<sequence>MREKYEKATRAQEVFQKQLELANAKIKKLQAENDLLLDAMLVNDEALFNRFFPSANLPNPPLAPGIGRDHHHTHHRHAGPPPPPPLRGPNAAPRHPSHNSNHFIPPEGPNNQHQQLRTPIDREPENRSGMTIRIVSSGPAPRRSRRLSQNQQHPALVNHPNAEPSSGVGASYGRYPITLDAQPNGNGNGGGGRAGSPHPPPPPPGPPNPNHIINLGGPLPPQHINGPNEGVSSVPPPTQVPLYDRPLEFIQHEPNGRA</sequence>
<proteinExistence type="predicted"/>
<feature type="compositionally biased region" description="Basic and acidic residues" evidence="2">
    <location>
        <begin position="245"/>
        <end position="258"/>
    </location>
</feature>
<evidence type="ECO:0000313" key="3">
    <source>
        <dbReference type="EMBL" id="RXW24840.1"/>
    </source>
</evidence>
<evidence type="ECO:0000313" key="4">
    <source>
        <dbReference type="Proteomes" id="UP000290288"/>
    </source>
</evidence>
<dbReference type="AlphaFoldDB" id="A0A4Q2DW11"/>
<dbReference type="OrthoDB" id="2442602at2759"/>
<comment type="caution">
    <text evidence="3">The sequence shown here is derived from an EMBL/GenBank/DDBJ whole genome shotgun (WGS) entry which is preliminary data.</text>
</comment>
<feature type="compositionally biased region" description="Pro residues" evidence="2">
    <location>
        <begin position="197"/>
        <end position="209"/>
    </location>
</feature>
<feature type="compositionally biased region" description="Basic residues" evidence="2">
    <location>
        <begin position="69"/>
        <end position="78"/>
    </location>
</feature>
<evidence type="ECO:0000256" key="2">
    <source>
        <dbReference type="SAM" id="MobiDB-lite"/>
    </source>
</evidence>
<protein>
    <submittedName>
        <fullName evidence="3">Uncharacterized protein</fullName>
    </submittedName>
</protein>
<reference evidence="3 4" key="1">
    <citation type="submission" date="2019-01" db="EMBL/GenBank/DDBJ databases">
        <title>Draft genome sequence of Psathyrella aberdarensis IHI B618.</title>
        <authorList>
            <person name="Buettner E."/>
            <person name="Kellner H."/>
        </authorList>
    </citation>
    <scope>NUCLEOTIDE SEQUENCE [LARGE SCALE GENOMIC DNA]</scope>
    <source>
        <strain evidence="3 4">IHI B618</strain>
    </source>
</reference>
<evidence type="ECO:0000256" key="1">
    <source>
        <dbReference type="SAM" id="Coils"/>
    </source>
</evidence>
<feature type="region of interest" description="Disordered" evidence="2">
    <location>
        <begin position="60"/>
        <end position="258"/>
    </location>
</feature>
<feature type="coiled-coil region" evidence="1">
    <location>
        <begin position="12"/>
        <end position="39"/>
    </location>
</feature>
<gene>
    <name evidence="3" type="ORF">EST38_g999</name>
</gene>
<dbReference type="EMBL" id="SDEE01000013">
    <property type="protein sequence ID" value="RXW24840.1"/>
    <property type="molecule type" value="Genomic_DNA"/>
</dbReference>
<dbReference type="Proteomes" id="UP000290288">
    <property type="component" value="Unassembled WGS sequence"/>
</dbReference>
<keyword evidence="1" id="KW-0175">Coiled coil</keyword>
<organism evidence="3 4">
    <name type="scientific">Candolleomyces aberdarensis</name>
    <dbReference type="NCBI Taxonomy" id="2316362"/>
    <lineage>
        <taxon>Eukaryota</taxon>
        <taxon>Fungi</taxon>
        <taxon>Dikarya</taxon>
        <taxon>Basidiomycota</taxon>
        <taxon>Agaricomycotina</taxon>
        <taxon>Agaricomycetes</taxon>
        <taxon>Agaricomycetidae</taxon>
        <taxon>Agaricales</taxon>
        <taxon>Agaricineae</taxon>
        <taxon>Psathyrellaceae</taxon>
        <taxon>Candolleomyces</taxon>
    </lineage>
</organism>
<accession>A0A4Q2DW11</accession>
<dbReference type="STRING" id="2316362.A0A4Q2DW11"/>
<name>A0A4Q2DW11_9AGAR</name>
<keyword evidence="4" id="KW-1185">Reference proteome</keyword>